<evidence type="ECO:0000313" key="16">
    <source>
        <dbReference type="Proteomes" id="UP000305888"/>
    </source>
</evidence>
<proteinExistence type="inferred from homology"/>
<evidence type="ECO:0000313" key="15">
    <source>
        <dbReference type="EMBL" id="QDL92193.1"/>
    </source>
</evidence>
<feature type="transmembrane region" description="Helical" evidence="13">
    <location>
        <begin position="55"/>
        <end position="73"/>
    </location>
</feature>
<sequence>MSLMNTRTGWGWPARLLHWCIAALIVFMSGLGLYMTNAFPSGSMDSYPWYQLHKSWGFVVFVLLLVRILWRWLNRVTPELPAGMPLWERLAAHGAHWALYALMAAIPLSGWLMVSASPLQDMGVPNKVFGLFSFPDPFQPGDRAIEGFLKEVHETTWYLLLVVLALHVLGALKHHFISRDTVLRRMLRGQ</sequence>
<organism evidence="15 16">
    <name type="scientific">Paroceanicella profunda</name>
    <dbReference type="NCBI Taxonomy" id="2579971"/>
    <lineage>
        <taxon>Bacteria</taxon>
        <taxon>Pseudomonadati</taxon>
        <taxon>Pseudomonadota</taxon>
        <taxon>Alphaproteobacteria</taxon>
        <taxon>Rhodobacterales</taxon>
        <taxon>Paracoccaceae</taxon>
        <taxon>Paroceanicella</taxon>
    </lineage>
</organism>
<keyword evidence="4" id="KW-1003">Cell membrane</keyword>
<dbReference type="KEGG" id="ppru:FDP22_10645"/>
<dbReference type="RefSeq" id="WP_138572779.1">
    <property type="nucleotide sequence ID" value="NZ_CP040818.1"/>
</dbReference>
<keyword evidence="3" id="KW-0813">Transport</keyword>
<keyword evidence="9 13" id="KW-1133">Transmembrane helix</keyword>
<dbReference type="OrthoDB" id="1247465at2"/>
<evidence type="ECO:0000256" key="9">
    <source>
        <dbReference type="ARBA" id="ARBA00022989"/>
    </source>
</evidence>
<feature type="domain" description="Cytochrome b561 bacterial/Ni-hydrogenase" evidence="14">
    <location>
        <begin position="10"/>
        <end position="189"/>
    </location>
</feature>
<evidence type="ECO:0000256" key="11">
    <source>
        <dbReference type="ARBA" id="ARBA00023136"/>
    </source>
</evidence>
<evidence type="ECO:0000256" key="4">
    <source>
        <dbReference type="ARBA" id="ARBA00022475"/>
    </source>
</evidence>
<evidence type="ECO:0000256" key="5">
    <source>
        <dbReference type="ARBA" id="ARBA00022617"/>
    </source>
</evidence>
<feature type="transmembrane region" description="Helical" evidence="13">
    <location>
        <begin position="94"/>
        <end position="114"/>
    </location>
</feature>
<dbReference type="GO" id="GO:0020037">
    <property type="term" value="F:heme binding"/>
    <property type="evidence" value="ECO:0007669"/>
    <property type="project" value="TreeGrafter"/>
</dbReference>
<dbReference type="InterPro" id="IPR011577">
    <property type="entry name" value="Cyt_b561_bac/Ni-Hgenase"/>
</dbReference>
<name>A0A5B8G172_9RHOB</name>
<dbReference type="Pfam" id="PF01292">
    <property type="entry name" value="Ni_hydr_CYTB"/>
    <property type="match status" value="1"/>
</dbReference>
<dbReference type="InterPro" id="IPR052168">
    <property type="entry name" value="Cytochrome_b561_oxidase"/>
</dbReference>
<protein>
    <submittedName>
        <fullName evidence="15">Cytochrome b</fullName>
    </submittedName>
</protein>
<dbReference type="AlphaFoldDB" id="A0A5B8G172"/>
<comment type="cofactor">
    <cofactor evidence="1">
        <name>heme b</name>
        <dbReference type="ChEBI" id="CHEBI:60344"/>
    </cofactor>
</comment>
<keyword evidence="11 13" id="KW-0472">Membrane</keyword>
<evidence type="ECO:0000259" key="14">
    <source>
        <dbReference type="Pfam" id="PF01292"/>
    </source>
</evidence>
<evidence type="ECO:0000256" key="7">
    <source>
        <dbReference type="ARBA" id="ARBA00022723"/>
    </source>
</evidence>
<comment type="subcellular location">
    <subcellularLocation>
        <location evidence="2">Cell membrane</location>
        <topology evidence="2">Multi-pass membrane protein</topology>
    </subcellularLocation>
</comment>
<comment type="similarity">
    <text evidence="12">Belongs to the cytochrome b561 family.</text>
</comment>
<evidence type="ECO:0000256" key="13">
    <source>
        <dbReference type="SAM" id="Phobius"/>
    </source>
</evidence>
<dbReference type="InterPro" id="IPR016174">
    <property type="entry name" value="Di-haem_cyt_TM"/>
</dbReference>
<keyword evidence="7" id="KW-0479">Metal-binding</keyword>
<evidence type="ECO:0000256" key="6">
    <source>
        <dbReference type="ARBA" id="ARBA00022692"/>
    </source>
</evidence>
<evidence type="ECO:0000256" key="3">
    <source>
        <dbReference type="ARBA" id="ARBA00022448"/>
    </source>
</evidence>
<accession>A0A5B8G172</accession>
<reference evidence="15 16" key="1">
    <citation type="submission" date="2019-06" db="EMBL/GenBank/DDBJ databases">
        <title>Genome sequence of Rhodobacteraceae bacterium D4M1.</title>
        <authorList>
            <person name="Cao J."/>
        </authorList>
    </citation>
    <scope>NUCLEOTIDE SEQUENCE [LARGE SCALE GENOMIC DNA]</scope>
    <source>
        <strain evidence="15 16">D4M1</strain>
    </source>
</reference>
<evidence type="ECO:0000256" key="8">
    <source>
        <dbReference type="ARBA" id="ARBA00022982"/>
    </source>
</evidence>
<keyword evidence="5" id="KW-0349">Heme</keyword>
<dbReference type="Gene3D" id="1.20.950.20">
    <property type="entry name" value="Transmembrane di-heme cytochromes, Chain C"/>
    <property type="match status" value="1"/>
</dbReference>
<keyword evidence="8" id="KW-0249">Electron transport</keyword>
<dbReference type="PANTHER" id="PTHR30529">
    <property type="entry name" value="CYTOCHROME B561"/>
    <property type="match status" value="1"/>
</dbReference>
<gene>
    <name evidence="15" type="ORF">FDP22_10645</name>
</gene>
<keyword evidence="6 13" id="KW-0812">Transmembrane</keyword>
<dbReference type="GO" id="GO:0005886">
    <property type="term" value="C:plasma membrane"/>
    <property type="evidence" value="ECO:0007669"/>
    <property type="project" value="UniProtKB-SubCell"/>
</dbReference>
<keyword evidence="10" id="KW-0408">Iron</keyword>
<dbReference type="Proteomes" id="UP000305888">
    <property type="component" value="Chromosome"/>
</dbReference>
<dbReference type="GO" id="GO:0022904">
    <property type="term" value="P:respiratory electron transport chain"/>
    <property type="evidence" value="ECO:0007669"/>
    <property type="project" value="InterPro"/>
</dbReference>
<dbReference type="GO" id="GO:0009055">
    <property type="term" value="F:electron transfer activity"/>
    <property type="evidence" value="ECO:0007669"/>
    <property type="project" value="InterPro"/>
</dbReference>
<keyword evidence="16" id="KW-1185">Reference proteome</keyword>
<dbReference type="GO" id="GO:0046872">
    <property type="term" value="F:metal ion binding"/>
    <property type="evidence" value="ECO:0007669"/>
    <property type="project" value="UniProtKB-KW"/>
</dbReference>
<evidence type="ECO:0000256" key="2">
    <source>
        <dbReference type="ARBA" id="ARBA00004651"/>
    </source>
</evidence>
<evidence type="ECO:0000256" key="1">
    <source>
        <dbReference type="ARBA" id="ARBA00001970"/>
    </source>
</evidence>
<evidence type="ECO:0000256" key="10">
    <source>
        <dbReference type="ARBA" id="ARBA00023004"/>
    </source>
</evidence>
<dbReference type="SUPFAM" id="SSF81342">
    <property type="entry name" value="Transmembrane di-heme cytochromes"/>
    <property type="match status" value="1"/>
</dbReference>
<evidence type="ECO:0000256" key="12">
    <source>
        <dbReference type="ARBA" id="ARBA00037975"/>
    </source>
</evidence>
<dbReference type="PANTHER" id="PTHR30529:SF1">
    <property type="entry name" value="CYTOCHROME B561 HOMOLOG 2"/>
    <property type="match status" value="1"/>
</dbReference>
<dbReference type="EMBL" id="CP040818">
    <property type="protein sequence ID" value="QDL92193.1"/>
    <property type="molecule type" value="Genomic_DNA"/>
</dbReference>
<feature type="transmembrane region" description="Helical" evidence="13">
    <location>
        <begin position="157"/>
        <end position="176"/>
    </location>
</feature>
<feature type="transmembrane region" description="Helical" evidence="13">
    <location>
        <begin position="16"/>
        <end position="35"/>
    </location>
</feature>